<comment type="similarity">
    <text evidence="5">Belongs to the protein kinase superfamily.</text>
</comment>
<dbReference type="AlphaFoldDB" id="A2FX10"/>
<dbReference type="SMR" id="A2FX10"/>
<dbReference type="OrthoDB" id="5800476at2759"/>
<dbReference type="VEuPathDB" id="TrichDB:TVAG_408130"/>
<dbReference type="InterPro" id="IPR017441">
    <property type="entry name" value="Protein_kinase_ATP_BS"/>
</dbReference>
<dbReference type="InterPro" id="IPR000719">
    <property type="entry name" value="Prot_kinase_dom"/>
</dbReference>
<dbReference type="CDD" id="cd14016">
    <property type="entry name" value="STKc_CK1"/>
    <property type="match status" value="1"/>
</dbReference>
<dbReference type="InterPro" id="IPR008271">
    <property type="entry name" value="Ser/Thr_kinase_AS"/>
</dbReference>
<evidence type="ECO:0000259" key="6">
    <source>
        <dbReference type="PROSITE" id="PS50011"/>
    </source>
</evidence>
<keyword evidence="3 4" id="KW-0067">ATP-binding</keyword>
<accession>A2FX10</accession>
<feature type="domain" description="Protein kinase" evidence="6">
    <location>
        <begin position="6"/>
        <end position="267"/>
    </location>
</feature>
<dbReference type="InterPro" id="IPR011009">
    <property type="entry name" value="Kinase-like_dom_sf"/>
</dbReference>
<keyword evidence="8" id="KW-1185">Reference proteome</keyword>
<dbReference type="PROSITE" id="PS50011">
    <property type="entry name" value="PROTEIN_KINASE_DOM"/>
    <property type="match status" value="1"/>
</dbReference>
<proteinExistence type="inferred from homology"/>
<evidence type="ECO:0000313" key="7">
    <source>
        <dbReference type="EMBL" id="EAX90558.1"/>
    </source>
</evidence>
<keyword evidence="5" id="KW-0723">Serine/threonine-protein kinase</keyword>
<evidence type="ECO:0000256" key="3">
    <source>
        <dbReference type="ARBA" id="ARBA00022840"/>
    </source>
</evidence>
<dbReference type="SUPFAM" id="SSF56112">
    <property type="entry name" value="Protein kinase-like (PK-like)"/>
    <property type="match status" value="1"/>
</dbReference>
<dbReference type="GO" id="GO:0007165">
    <property type="term" value="P:signal transduction"/>
    <property type="evidence" value="ECO:0000318"/>
    <property type="project" value="GO_Central"/>
</dbReference>
<dbReference type="Gene3D" id="1.10.510.10">
    <property type="entry name" value="Transferase(Phosphotransferase) domain 1"/>
    <property type="match status" value="1"/>
</dbReference>
<dbReference type="Proteomes" id="UP000001542">
    <property type="component" value="Unassembled WGS sequence"/>
</dbReference>
<dbReference type="GO" id="GO:0005634">
    <property type="term" value="C:nucleus"/>
    <property type="evidence" value="ECO:0000318"/>
    <property type="project" value="GO_Central"/>
</dbReference>
<dbReference type="EC" id="2.7.11.1" evidence="1"/>
<reference evidence="7" key="1">
    <citation type="submission" date="2006-10" db="EMBL/GenBank/DDBJ databases">
        <authorList>
            <person name="Amadeo P."/>
            <person name="Zhao Q."/>
            <person name="Wortman J."/>
            <person name="Fraser-Liggett C."/>
            <person name="Carlton J."/>
        </authorList>
    </citation>
    <scope>NUCLEOTIDE SEQUENCE</scope>
    <source>
        <strain evidence="7">G3</strain>
    </source>
</reference>
<dbReference type="STRING" id="5722.A2FX10"/>
<sequence length="282" mass="33139">MKPWKYKICEKIGKGSFGEIFRGEDENGDSVAIKYEPQDNPNLQLLYECRLYRYFSGAVGFSSVKWFGQHENNNVLVMDLFSYSLEELFQNCNKKFSLKTVLMLADQIINRIQYVHKKGFVHRDIKPQNFLIGRGNKSNLVHLIDFGLAINYIDPETQSHIKYCDEESVVGTARYNSVNAHIGVRETRRDDMESLGYVLIYFLKGTLPWSGMHDYAKITETKMKTSIDQLCKDLPEEFSLYMSFVRGLRFEEEPDYSFYLKLFRTLFTNLGYLFDYKYDWNS</sequence>
<evidence type="ECO:0000256" key="1">
    <source>
        <dbReference type="ARBA" id="ARBA00012513"/>
    </source>
</evidence>
<dbReference type="RefSeq" id="XP_001303488.1">
    <property type="nucleotide sequence ID" value="XM_001303487.1"/>
</dbReference>
<evidence type="ECO:0000256" key="4">
    <source>
        <dbReference type="PROSITE-ProRule" id="PRU10141"/>
    </source>
</evidence>
<dbReference type="GO" id="GO:0005737">
    <property type="term" value="C:cytoplasm"/>
    <property type="evidence" value="ECO:0000318"/>
    <property type="project" value="GO_Central"/>
</dbReference>
<keyword evidence="7" id="KW-0808">Transferase</keyword>
<gene>
    <name evidence="7" type="ORF">TVAG_408130</name>
</gene>
<evidence type="ECO:0000256" key="2">
    <source>
        <dbReference type="ARBA" id="ARBA00022741"/>
    </source>
</evidence>
<reference evidence="7" key="2">
    <citation type="journal article" date="2007" name="Science">
        <title>Draft genome sequence of the sexually transmitted pathogen Trichomonas vaginalis.</title>
        <authorList>
            <person name="Carlton J.M."/>
            <person name="Hirt R.P."/>
            <person name="Silva J.C."/>
            <person name="Delcher A.L."/>
            <person name="Schatz M."/>
            <person name="Zhao Q."/>
            <person name="Wortman J.R."/>
            <person name="Bidwell S.L."/>
            <person name="Alsmark U.C.M."/>
            <person name="Besteiro S."/>
            <person name="Sicheritz-Ponten T."/>
            <person name="Noel C.J."/>
            <person name="Dacks J.B."/>
            <person name="Foster P.G."/>
            <person name="Simillion C."/>
            <person name="Van de Peer Y."/>
            <person name="Miranda-Saavedra D."/>
            <person name="Barton G.J."/>
            <person name="Westrop G.D."/>
            <person name="Mueller S."/>
            <person name="Dessi D."/>
            <person name="Fiori P.L."/>
            <person name="Ren Q."/>
            <person name="Paulsen I."/>
            <person name="Zhang H."/>
            <person name="Bastida-Corcuera F.D."/>
            <person name="Simoes-Barbosa A."/>
            <person name="Brown M.T."/>
            <person name="Hayes R.D."/>
            <person name="Mukherjee M."/>
            <person name="Okumura C.Y."/>
            <person name="Schneider R."/>
            <person name="Smith A.J."/>
            <person name="Vanacova S."/>
            <person name="Villalvazo M."/>
            <person name="Haas B.J."/>
            <person name="Pertea M."/>
            <person name="Feldblyum T.V."/>
            <person name="Utterback T.R."/>
            <person name="Shu C.L."/>
            <person name="Osoegawa K."/>
            <person name="de Jong P.J."/>
            <person name="Hrdy I."/>
            <person name="Horvathova L."/>
            <person name="Zubacova Z."/>
            <person name="Dolezal P."/>
            <person name="Malik S.B."/>
            <person name="Logsdon J.M. Jr."/>
            <person name="Henze K."/>
            <person name="Gupta A."/>
            <person name="Wang C.C."/>
            <person name="Dunne R.L."/>
            <person name="Upcroft J.A."/>
            <person name="Upcroft P."/>
            <person name="White O."/>
            <person name="Salzberg S.L."/>
            <person name="Tang P."/>
            <person name="Chiu C.-H."/>
            <person name="Lee Y.-S."/>
            <person name="Embley T.M."/>
            <person name="Coombs G.H."/>
            <person name="Mottram J.C."/>
            <person name="Tachezy J."/>
            <person name="Fraser-Liggett C.M."/>
            <person name="Johnson P.J."/>
        </authorList>
    </citation>
    <scope>NUCLEOTIDE SEQUENCE [LARGE SCALE GENOMIC DNA]</scope>
    <source>
        <strain evidence="7">G3</strain>
    </source>
</reference>
<keyword evidence="2 4" id="KW-0547">Nucleotide-binding</keyword>
<evidence type="ECO:0000313" key="8">
    <source>
        <dbReference type="Proteomes" id="UP000001542"/>
    </source>
</evidence>
<dbReference type="PROSITE" id="PS00107">
    <property type="entry name" value="PROTEIN_KINASE_ATP"/>
    <property type="match status" value="1"/>
</dbReference>
<dbReference type="GO" id="GO:0005524">
    <property type="term" value="F:ATP binding"/>
    <property type="evidence" value="ECO:0007669"/>
    <property type="project" value="UniProtKB-UniRule"/>
</dbReference>
<dbReference type="InParanoid" id="A2FX10"/>
<evidence type="ECO:0000256" key="5">
    <source>
        <dbReference type="RuleBase" id="RU000304"/>
    </source>
</evidence>
<dbReference type="InterPro" id="IPR050235">
    <property type="entry name" value="CK1_Ser-Thr_kinase"/>
</dbReference>
<dbReference type="GO" id="GO:0004674">
    <property type="term" value="F:protein serine/threonine kinase activity"/>
    <property type="evidence" value="ECO:0000318"/>
    <property type="project" value="GO_Central"/>
</dbReference>
<dbReference type="eggNOG" id="KOG1163">
    <property type="taxonomic scope" value="Eukaryota"/>
</dbReference>
<organism evidence="7 8">
    <name type="scientific">Trichomonas vaginalis (strain ATCC PRA-98 / G3)</name>
    <dbReference type="NCBI Taxonomy" id="412133"/>
    <lineage>
        <taxon>Eukaryota</taxon>
        <taxon>Metamonada</taxon>
        <taxon>Parabasalia</taxon>
        <taxon>Trichomonadida</taxon>
        <taxon>Trichomonadidae</taxon>
        <taxon>Trichomonas</taxon>
    </lineage>
</organism>
<protein>
    <recommendedName>
        <fullName evidence="1">non-specific serine/threonine protein kinase</fullName>
        <ecNumber evidence="1">2.7.11.1</ecNumber>
    </recommendedName>
</protein>
<dbReference type="OMA" id="IYLNYCK"/>
<dbReference type="KEGG" id="tva:4748245"/>
<name>A2FX10_TRIV3</name>
<dbReference type="PANTHER" id="PTHR11909">
    <property type="entry name" value="CASEIN KINASE-RELATED"/>
    <property type="match status" value="1"/>
</dbReference>
<dbReference type="SMART" id="SM00220">
    <property type="entry name" value="S_TKc"/>
    <property type="match status" value="1"/>
</dbReference>
<dbReference type="FunFam" id="1.10.510.10:FF:000596">
    <property type="entry name" value="CK1 family protein kinase"/>
    <property type="match status" value="1"/>
</dbReference>
<dbReference type="VEuPathDB" id="TrichDB:TVAGG3_0076530"/>
<dbReference type="EMBL" id="DS114098">
    <property type="protein sequence ID" value="EAX90558.1"/>
    <property type="molecule type" value="Genomic_DNA"/>
</dbReference>
<keyword evidence="7" id="KW-0418">Kinase</keyword>
<dbReference type="PROSITE" id="PS00108">
    <property type="entry name" value="PROTEIN_KINASE_ST"/>
    <property type="match status" value="1"/>
</dbReference>
<dbReference type="Pfam" id="PF00069">
    <property type="entry name" value="Pkinase"/>
    <property type="match status" value="1"/>
</dbReference>
<feature type="binding site" evidence="4">
    <location>
        <position position="34"/>
    </location>
    <ligand>
        <name>ATP</name>
        <dbReference type="ChEBI" id="CHEBI:30616"/>
    </ligand>
</feature>